<evidence type="ECO:0000313" key="2">
    <source>
        <dbReference type="Proteomes" id="UP000382577"/>
    </source>
</evidence>
<sequence length="401" mass="43312">MESRNRTRKKRHEFLKRILLVPLPPGFGLVRLGCSIGLDSIDPIDEERREDIMIEAVLRGMRHMGSRLAAVMPRAGGGGCGIHFDAGGLHFVRLTRVAGLAQLRLAGYGSAVLEDDMVRGALIAKPEAVARRLEELLERIGVGVQDLRDDTIVLALPAHGLKTQVVDYPRDLPARALRAWCERRAALLLPGDGDPDLRNRVGVAWADPGNHRLRLYACEAALVDDRVAVLEMSGLRAHAIDAAHEAGRRAFRWAWPAGKEAGATERSGVPMALLQVDTRDLDLSVFEADICVADARERFDGVGGHPDALASVVRELMAKLPVVPSVTYVAAQGASAGGLVAICDAVSASCRMPVRPFDPLRRFETPTSAGPRRQTFAQRSSLAVPCGLALRAMSMQGVACE</sequence>
<accession>A0A5E4YCS8</accession>
<evidence type="ECO:0000313" key="1">
    <source>
        <dbReference type="EMBL" id="VVE46536.1"/>
    </source>
</evidence>
<name>A0A5E4YCS8_9BURK</name>
<dbReference type="Proteomes" id="UP000382577">
    <property type="component" value="Unassembled WGS sequence"/>
</dbReference>
<dbReference type="Pfam" id="PF11104">
    <property type="entry name" value="PilM_2"/>
    <property type="match status" value="1"/>
</dbReference>
<protein>
    <recommendedName>
        <fullName evidence="3">Type IV pilus assembly protein PilM</fullName>
    </recommendedName>
</protein>
<gene>
    <name evidence="1" type="ORF">PFI31113_04410</name>
</gene>
<dbReference type="EMBL" id="CABPRW010000013">
    <property type="protein sequence ID" value="VVE46536.1"/>
    <property type="molecule type" value="Genomic_DNA"/>
</dbReference>
<proteinExistence type="predicted"/>
<dbReference type="OrthoDB" id="8937050at2"/>
<dbReference type="InterPro" id="IPR005883">
    <property type="entry name" value="PilM"/>
</dbReference>
<organism evidence="1 2">
    <name type="scientific">Pandoraea fibrosis</name>
    <dbReference type="NCBI Taxonomy" id="1891094"/>
    <lineage>
        <taxon>Bacteria</taxon>
        <taxon>Pseudomonadati</taxon>
        <taxon>Pseudomonadota</taxon>
        <taxon>Betaproteobacteria</taxon>
        <taxon>Burkholderiales</taxon>
        <taxon>Burkholderiaceae</taxon>
        <taxon>Pandoraea</taxon>
    </lineage>
</organism>
<dbReference type="AlphaFoldDB" id="A0A5E4YCS8"/>
<reference evidence="1 2" key="1">
    <citation type="submission" date="2019-08" db="EMBL/GenBank/DDBJ databases">
        <authorList>
            <person name="Peeters C."/>
        </authorList>
    </citation>
    <scope>NUCLEOTIDE SEQUENCE [LARGE SCALE GENOMIC DNA]</scope>
    <source>
        <strain evidence="1 2">LMG 31113</strain>
    </source>
</reference>
<evidence type="ECO:0008006" key="3">
    <source>
        <dbReference type="Google" id="ProtNLM"/>
    </source>
</evidence>